<evidence type="ECO:0000256" key="1">
    <source>
        <dbReference type="ARBA" id="ARBA00007831"/>
    </source>
</evidence>
<dbReference type="InterPro" id="IPR018252">
    <property type="entry name" value="Annexin_repeat_CS"/>
</dbReference>
<dbReference type="GO" id="GO:0005544">
    <property type="term" value="F:calcium-dependent phospholipid binding"/>
    <property type="evidence" value="ECO:0007669"/>
    <property type="project" value="InterPro"/>
</dbReference>
<gene>
    <name evidence="5" type="primary">ORF217358</name>
</gene>
<dbReference type="SMART" id="SM00335">
    <property type="entry name" value="ANX"/>
    <property type="match status" value="1"/>
</dbReference>
<dbReference type="PROSITE" id="PS00223">
    <property type="entry name" value="ANNEXIN_1"/>
    <property type="match status" value="1"/>
</dbReference>
<dbReference type="PANTHER" id="PTHR10502:SF102">
    <property type="entry name" value="ANNEXIN B11"/>
    <property type="match status" value="1"/>
</dbReference>
<reference evidence="5" key="1">
    <citation type="submission" date="2014-12" db="EMBL/GenBank/DDBJ databases">
        <title>Insight into the proteome of Arion vulgaris.</title>
        <authorList>
            <person name="Aradska J."/>
            <person name="Bulat T."/>
            <person name="Smidak R."/>
            <person name="Sarate P."/>
            <person name="Gangsoo J."/>
            <person name="Sialana F."/>
            <person name="Bilban M."/>
            <person name="Lubec G."/>
        </authorList>
    </citation>
    <scope>NUCLEOTIDE SEQUENCE</scope>
    <source>
        <tissue evidence="5">Skin</tissue>
    </source>
</reference>
<dbReference type="GO" id="GO:0012506">
    <property type="term" value="C:vesicle membrane"/>
    <property type="evidence" value="ECO:0007669"/>
    <property type="project" value="TreeGrafter"/>
</dbReference>
<dbReference type="GO" id="GO:0001786">
    <property type="term" value="F:phosphatidylserine binding"/>
    <property type="evidence" value="ECO:0007669"/>
    <property type="project" value="TreeGrafter"/>
</dbReference>
<dbReference type="Gene3D" id="1.10.220.10">
    <property type="entry name" value="Annexin"/>
    <property type="match status" value="1"/>
</dbReference>
<organism evidence="5">
    <name type="scientific">Arion vulgaris</name>
    <dbReference type="NCBI Taxonomy" id="1028688"/>
    <lineage>
        <taxon>Eukaryota</taxon>
        <taxon>Metazoa</taxon>
        <taxon>Spiralia</taxon>
        <taxon>Lophotrochozoa</taxon>
        <taxon>Mollusca</taxon>
        <taxon>Gastropoda</taxon>
        <taxon>Heterobranchia</taxon>
        <taxon>Euthyneura</taxon>
        <taxon>Panpulmonata</taxon>
        <taxon>Eupulmonata</taxon>
        <taxon>Stylommatophora</taxon>
        <taxon>Helicina</taxon>
        <taxon>Arionoidea</taxon>
        <taxon>Arionidae</taxon>
        <taxon>Arion</taxon>
    </lineage>
</organism>
<keyword evidence="2" id="KW-0677">Repeat</keyword>
<dbReference type="AlphaFoldDB" id="A0A0B7C027"/>
<evidence type="ECO:0000313" key="5">
    <source>
        <dbReference type="EMBL" id="CEK97951.1"/>
    </source>
</evidence>
<evidence type="ECO:0008006" key="6">
    <source>
        <dbReference type="Google" id="ProtNLM"/>
    </source>
</evidence>
<dbReference type="InterPro" id="IPR018502">
    <property type="entry name" value="Annexin_repeat"/>
</dbReference>
<dbReference type="EMBL" id="HACG01051080">
    <property type="protein sequence ID" value="CEK97951.1"/>
    <property type="molecule type" value="Transcribed_RNA"/>
</dbReference>
<keyword evidence="3" id="KW-0041">Annexin</keyword>
<dbReference type="GO" id="GO:0005509">
    <property type="term" value="F:calcium ion binding"/>
    <property type="evidence" value="ECO:0007669"/>
    <property type="project" value="InterPro"/>
</dbReference>
<dbReference type="Pfam" id="PF00191">
    <property type="entry name" value="Annexin"/>
    <property type="match status" value="1"/>
</dbReference>
<evidence type="ECO:0000256" key="2">
    <source>
        <dbReference type="ARBA" id="ARBA00022737"/>
    </source>
</evidence>
<feature type="non-terminal residue" evidence="5">
    <location>
        <position position="189"/>
    </location>
</feature>
<feature type="non-terminal residue" evidence="5">
    <location>
        <position position="1"/>
    </location>
</feature>
<sequence length="189" mass="21379">ATVESHKKLFNEDITESIKKATPWDTEEAYIALVTAQQDQASFFAERLRDSVKGLGTNEATLTRILVSRSEVDLPAVKAKYEQLAGHSLEKAISDDTSGDYMKLLLKIIDRAREAKGKKVVPKSEKSKNKKTQEPVKIEEKNAGKSKNKKDQIMEEKIETNEKSKKVSKKKEEKVEEKTEIKDNSKVEN</sequence>
<feature type="region of interest" description="Disordered" evidence="4">
    <location>
        <begin position="117"/>
        <end position="189"/>
    </location>
</feature>
<name>A0A0B7C027_9EUPU</name>
<dbReference type="GO" id="GO:0005737">
    <property type="term" value="C:cytoplasm"/>
    <property type="evidence" value="ECO:0007669"/>
    <property type="project" value="TreeGrafter"/>
</dbReference>
<protein>
    <recommendedName>
        <fullName evidence="6">Annexin</fullName>
    </recommendedName>
</protein>
<accession>A0A0B7C027</accession>
<proteinExistence type="inferred from homology"/>
<dbReference type="PROSITE" id="PS51897">
    <property type="entry name" value="ANNEXIN_2"/>
    <property type="match status" value="1"/>
</dbReference>
<dbReference type="FunFam" id="1.10.220.10:FF:000001">
    <property type="entry name" value="Annexin"/>
    <property type="match status" value="1"/>
</dbReference>
<dbReference type="SUPFAM" id="SSF47874">
    <property type="entry name" value="Annexin"/>
    <property type="match status" value="1"/>
</dbReference>
<comment type="similarity">
    <text evidence="1">Belongs to the annexin family.</text>
</comment>
<evidence type="ECO:0000256" key="3">
    <source>
        <dbReference type="ARBA" id="ARBA00023216"/>
    </source>
</evidence>
<dbReference type="PANTHER" id="PTHR10502">
    <property type="entry name" value="ANNEXIN"/>
    <property type="match status" value="1"/>
</dbReference>
<evidence type="ECO:0000256" key="4">
    <source>
        <dbReference type="SAM" id="MobiDB-lite"/>
    </source>
</evidence>
<dbReference type="GO" id="GO:0005634">
    <property type="term" value="C:nucleus"/>
    <property type="evidence" value="ECO:0007669"/>
    <property type="project" value="TreeGrafter"/>
</dbReference>
<dbReference type="InterPro" id="IPR037104">
    <property type="entry name" value="Annexin_sf"/>
</dbReference>
<dbReference type="GO" id="GO:0005886">
    <property type="term" value="C:plasma membrane"/>
    <property type="evidence" value="ECO:0007669"/>
    <property type="project" value="TreeGrafter"/>
</dbReference>